<sequence length="75" mass="8796">MDLLQYIGSIGGIAGVLAFLIFLAYRHLVSQMREDRRFMEDRLTDIIHEYNHTTSENTRIQTELITWLKAKNGNR</sequence>
<reference evidence="3" key="1">
    <citation type="submission" date="2020-03" db="EMBL/GenBank/DDBJ databases">
        <title>The deep terrestrial virosphere.</title>
        <authorList>
            <person name="Holmfeldt K."/>
            <person name="Nilsson E."/>
            <person name="Simone D."/>
            <person name="Lopez-Fernandez M."/>
            <person name="Wu X."/>
            <person name="de Brujin I."/>
            <person name="Lundin D."/>
            <person name="Andersson A."/>
            <person name="Bertilsson S."/>
            <person name="Dopson M."/>
        </authorList>
    </citation>
    <scope>NUCLEOTIDE SEQUENCE</scope>
    <source>
        <strain evidence="3">MM415A00666</strain>
        <strain evidence="2">MM415B00458</strain>
    </source>
</reference>
<name>A0A6M3KH37_9ZZZZ</name>
<dbReference type="AlphaFoldDB" id="A0A6M3KH37"/>
<proteinExistence type="predicted"/>
<evidence type="ECO:0000313" key="2">
    <source>
        <dbReference type="EMBL" id="QJA64876.1"/>
    </source>
</evidence>
<gene>
    <name evidence="3" type="ORF">MM415A00666_0017</name>
    <name evidence="2" type="ORF">MM415B00458_0027</name>
</gene>
<dbReference type="EMBL" id="MT141528">
    <property type="protein sequence ID" value="QJA64876.1"/>
    <property type="molecule type" value="Genomic_DNA"/>
</dbReference>
<keyword evidence="1" id="KW-0472">Membrane</keyword>
<accession>A0A6M3KH37</accession>
<evidence type="ECO:0008006" key="4">
    <source>
        <dbReference type="Google" id="ProtNLM"/>
    </source>
</evidence>
<keyword evidence="1" id="KW-0812">Transmembrane</keyword>
<keyword evidence="1" id="KW-1133">Transmembrane helix</keyword>
<evidence type="ECO:0000256" key="1">
    <source>
        <dbReference type="SAM" id="Phobius"/>
    </source>
</evidence>
<dbReference type="EMBL" id="MT142433">
    <property type="protein sequence ID" value="QJA80735.1"/>
    <property type="molecule type" value="Genomic_DNA"/>
</dbReference>
<evidence type="ECO:0000313" key="3">
    <source>
        <dbReference type="EMBL" id="QJA80735.1"/>
    </source>
</evidence>
<protein>
    <recommendedName>
        <fullName evidence="4">Holin</fullName>
    </recommendedName>
</protein>
<feature type="transmembrane region" description="Helical" evidence="1">
    <location>
        <begin position="6"/>
        <end position="29"/>
    </location>
</feature>
<organism evidence="3">
    <name type="scientific">viral metagenome</name>
    <dbReference type="NCBI Taxonomy" id="1070528"/>
    <lineage>
        <taxon>unclassified sequences</taxon>
        <taxon>metagenomes</taxon>
        <taxon>organismal metagenomes</taxon>
    </lineage>
</organism>